<sequence length="234" mass="24934">MAESTKKKVLLLLYPGFNILDYAGPYEILQKTGEGNVLEVKVAAESEITTSTEGAHVKRDVALDDALIAKLHEFEMLVVPGGDSGPGTYLDSKSIDDPLRRVITAYAGLSSACSGESPRILLSICTGSLLLGVLGVFNGRYCTSHWGAYDKLKERVAEAAVRTEQTPATVIPARFVDSGLNGNGVRIISSGGISCGMDASLHVVRLLFGEQEAINTAGLLDYAWHKTDGVVFDS</sequence>
<dbReference type="AlphaFoldDB" id="A0AAE0M2T5"/>
<accession>A0AAE0M2T5</accession>
<dbReference type="InterPro" id="IPR029062">
    <property type="entry name" value="Class_I_gatase-like"/>
</dbReference>
<reference evidence="2" key="2">
    <citation type="submission" date="2023-06" db="EMBL/GenBank/DDBJ databases">
        <authorList>
            <consortium name="Lawrence Berkeley National Laboratory"/>
            <person name="Haridas S."/>
            <person name="Hensen N."/>
            <person name="Bonometti L."/>
            <person name="Westerberg I."/>
            <person name="Brannstrom I.O."/>
            <person name="Guillou S."/>
            <person name="Cros-Aarteil S."/>
            <person name="Calhoun S."/>
            <person name="Kuo A."/>
            <person name="Mondo S."/>
            <person name="Pangilinan J."/>
            <person name="Riley R."/>
            <person name="Labutti K."/>
            <person name="Andreopoulos B."/>
            <person name="Lipzen A."/>
            <person name="Chen C."/>
            <person name="Yanf M."/>
            <person name="Daum C."/>
            <person name="Ng V."/>
            <person name="Clum A."/>
            <person name="Steindorff A."/>
            <person name="Ohm R."/>
            <person name="Martin F."/>
            <person name="Silar P."/>
            <person name="Natvig D."/>
            <person name="Lalanne C."/>
            <person name="Gautier V."/>
            <person name="Ament-Velasquez S.L."/>
            <person name="Kruys A."/>
            <person name="Hutchinson M.I."/>
            <person name="Powell A.J."/>
            <person name="Barry K."/>
            <person name="Miller A.N."/>
            <person name="Grigoriev I.V."/>
            <person name="Debuchy R."/>
            <person name="Gladieux P."/>
            <person name="Thoren M.H."/>
            <person name="Johannesson H."/>
        </authorList>
    </citation>
    <scope>NUCLEOTIDE SEQUENCE</scope>
    <source>
        <strain evidence="2">CBS 118394</strain>
    </source>
</reference>
<organism evidence="2 3">
    <name type="scientific">Apodospora peruviana</name>
    <dbReference type="NCBI Taxonomy" id="516989"/>
    <lineage>
        <taxon>Eukaryota</taxon>
        <taxon>Fungi</taxon>
        <taxon>Dikarya</taxon>
        <taxon>Ascomycota</taxon>
        <taxon>Pezizomycotina</taxon>
        <taxon>Sordariomycetes</taxon>
        <taxon>Sordariomycetidae</taxon>
        <taxon>Sordariales</taxon>
        <taxon>Lasiosphaeriaceae</taxon>
        <taxon>Apodospora</taxon>
    </lineage>
</organism>
<dbReference type="InterPro" id="IPR002818">
    <property type="entry name" value="DJ-1/PfpI"/>
</dbReference>
<evidence type="ECO:0000259" key="1">
    <source>
        <dbReference type="Pfam" id="PF01965"/>
    </source>
</evidence>
<dbReference type="EMBL" id="JAUEDM010000005">
    <property type="protein sequence ID" value="KAK3317072.1"/>
    <property type="molecule type" value="Genomic_DNA"/>
</dbReference>
<feature type="domain" description="DJ-1/PfpI" evidence="1">
    <location>
        <begin position="7"/>
        <end position="157"/>
    </location>
</feature>
<dbReference type="Pfam" id="PF01965">
    <property type="entry name" value="DJ-1_PfpI"/>
    <property type="match status" value="1"/>
</dbReference>
<dbReference type="InterPro" id="IPR052158">
    <property type="entry name" value="INH-QAR"/>
</dbReference>
<protein>
    <submittedName>
        <fullName evidence="2">ThiJ/PfpI family protein</fullName>
    </submittedName>
</protein>
<reference evidence="2" key="1">
    <citation type="journal article" date="2023" name="Mol. Phylogenet. Evol.">
        <title>Genome-scale phylogeny and comparative genomics of the fungal order Sordariales.</title>
        <authorList>
            <person name="Hensen N."/>
            <person name="Bonometti L."/>
            <person name="Westerberg I."/>
            <person name="Brannstrom I.O."/>
            <person name="Guillou S."/>
            <person name="Cros-Aarteil S."/>
            <person name="Calhoun S."/>
            <person name="Haridas S."/>
            <person name="Kuo A."/>
            <person name="Mondo S."/>
            <person name="Pangilinan J."/>
            <person name="Riley R."/>
            <person name="LaButti K."/>
            <person name="Andreopoulos B."/>
            <person name="Lipzen A."/>
            <person name="Chen C."/>
            <person name="Yan M."/>
            <person name="Daum C."/>
            <person name="Ng V."/>
            <person name="Clum A."/>
            <person name="Steindorff A."/>
            <person name="Ohm R.A."/>
            <person name="Martin F."/>
            <person name="Silar P."/>
            <person name="Natvig D.O."/>
            <person name="Lalanne C."/>
            <person name="Gautier V."/>
            <person name="Ament-Velasquez S.L."/>
            <person name="Kruys A."/>
            <person name="Hutchinson M.I."/>
            <person name="Powell A.J."/>
            <person name="Barry K."/>
            <person name="Miller A.N."/>
            <person name="Grigoriev I.V."/>
            <person name="Debuchy R."/>
            <person name="Gladieux P."/>
            <person name="Hiltunen Thoren M."/>
            <person name="Johannesson H."/>
        </authorList>
    </citation>
    <scope>NUCLEOTIDE SEQUENCE</scope>
    <source>
        <strain evidence="2">CBS 118394</strain>
    </source>
</reference>
<dbReference type="SUPFAM" id="SSF52317">
    <property type="entry name" value="Class I glutamine amidotransferase-like"/>
    <property type="match status" value="1"/>
</dbReference>
<proteinExistence type="predicted"/>
<comment type="caution">
    <text evidence="2">The sequence shown here is derived from an EMBL/GenBank/DDBJ whole genome shotgun (WGS) entry which is preliminary data.</text>
</comment>
<name>A0AAE0M2T5_9PEZI</name>
<keyword evidence="3" id="KW-1185">Reference proteome</keyword>
<dbReference type="Proteomes" id="UP001283341">
    <property type="component" value="Unassembled WGS sequence"/>
</dbReference>
<dbReference type="PANTHER" id="PTHR43130">
    <property type="entry name" value="ARAC-FAMILY TRANSCRIPTIONAL REGULATOR"/>
    <property type="match status" value="1"/>
</dbReference>
<gene>
    <name evidence="2" type="ORF">B0H66DRAFT_562738</name>
</gene>
<dbReference type="PANTHER" id="PTHR43130:SF3">
    <property type="entry name" value="HTH-TYPE TRANSCRIPTIONAL REGULATOR RV1931C"/>
    <property type="match status" value="1"/>
</dbReference>
<evidence type="ECO:0000313" key="3">
    <source>
        <dbReference type="Proteomes" id="UP001283341"/>
    </source>
</evidence>
<evidence type="ECO:0000313" key="2">
    <source>
        <dbReference type="EMBL" id="KAK3317072.1"/>
    </source>
</evidence>
<dbReference type="Gene3D" id="3.40.50.880">
    <property type="match status" value="1"/>
</dbReference>